<dbReference type="Proteomes" id="UP000198854">
    <property type="component" value="Unassembled WGS sequence"/>
</dbReference>
<evidence type="ECO:0000313" key="2">
    <source>
        <dbReference type="EMBL" id="SDH04948.1"/>
    </source>
</evidence>
<feature type="domain" description="DUF218" evidence="1">
    <location>
        <begin position="26"/>
        <end position="138"/>
    </location>
</feature>
<proteinExistence type="predicted"/>
<organism evidence="2 3">
    <name type="scientific">Vibrio xiamenensis</name>
    <dbReference type="NCBI Taxonomy" id="861298"/>
    <lineage>
        <taxon>Bacteria</taxon>
        <taxon>Pseudomonadati</taxon>
        <taxon>Pseudomonadota</taxon>
        <taxon>Gammaproteobacteria</taxon>
        <taxon>Vibrionales</taxon>
        <taxon>Vibrionaceae</taxon>
        <taxon>Vibrio</taxon>
    </lineage>
</organism>
<dbReference type="GO" id="GO:0005886">
    <property type="term" value="C:plasma membrane"/>
    <property type="evidence" value="ECO:0007669"/>
    <property type="project" value="TreeGrafter"/>
</dbReference>
<evidence type="ECO:0000313" key="3">
    <source>
        <dbReference type="Proteomes" id="UP000198854"/>
    </source>
</evidence>
<dbReference type="Gene3D" id="3.40.50.620">
    <property type="entry name" value="HUPs"/>
    <property type="match status" value="1"/>
</dbReference>
<dbReference type="PANTHER" id="PTHR30336">
    <property type="entry name" value="INNER MEMBRANE PROTEIN, PROBABLE PERMEASE"/>
    <property type="match status" value="1"/>
</dbReference>
<dbReference type="Pfam" id="PF02698">
    <property type="entry name" value="DUF218"/>
    <property type="match status" value="1"/>
</dbReference>
<reference evidence="2 3" key="1">
    <citation type="submission" date="2016-10" db="EMBL/GenBank/DDBJ databases">
        <authorList>
            <person name="de Groot N.N."/>
        </authorList>
    </citation>
    <scope>NUCLEOTIDE SEQUENCE [LARGE SCALE GENOMIC DNA]</scope>
    <source>
        <strain evidence="2 3">CGMCC 1.10228</strain>
    </source>
</reference>
<sequence>MATHLFQHIETLWDYMQLHQTPKKADCIFVLGSNDSRVAEYAAELYHQKMAPYIVFSGGRGRFTQDLTTSEADIFANVAFDMGVPRHAMILETQSTNSGENMTFTAKLLAEQGLTFDSFILLQKPYMERRALATFIKQWPHQYRHVTVSSLGQNLYDFCNEELLLPDVIEALVGDFERIKSYPEKGFQIAQDIPLAVEHAYQAIIARYPFENRH</sequence>
<dbReference type="InterPro" id="IPR014729">
    <property type="entry name" value="Rossmann-like_a/b/a_fold"/>
</dbReference>
<evidence type="ECO:0000259" key="1">
    <source>
        <dbReference type="Pfam" id="PF02698"/>
    </source>
</evidence>
<name>A0A1G7Z8B2_9VIBR</name>
<dbReference type="AlphaFoldDB" id="A0A1G7Z8B2"/>
<dbReference type="OrthoDB" id="2216870at2"/>
<dbReference type="PANTHER" id="PTHR30336:SF20">
    <property type="entry name" value="DUF218 DOMAIN-CONTAINING PROTEIN"/>
    <property type="match status" value="1"/>
</dbReference>
<dbReference type="InterPro" id="IPR051599">
    <property type="entry name" value="Cell_Envelope_Assoc"/>
</dbReference>
<dbReference type="EMBL" id="FNDD01000007">
    <property type="protein sequence ID" value="SDH04948.1"/>
    <property type="molecule type" value="Genomic_DNA"/>
</dbReference>
<dbReference type="STRING" id="861298.SAMN04488136_10756"/>
<dbReference type="CDD" id="cd06259">
    <property type="entry name" value="YdcF-like"/>
    <property type="match status" value="1"/>
</dbReference>
<dbReference type="InterPro" id="IPR003848">
    <property type="entry name" value="DUF218"/>
</dbReference>
<dbReference type="RefSeq" id="WP_093271775.1">
    <property type="nucleotide sequence ID" value="NZ_FNDD01000007.1"/>
</dbReference>
<protein>
    <submittedName>
        <fullName evidence="2">DUF218 domain-containing protein</fullName>
    </submittedName>
</protein>
<gene>
    <name evidence="2" type="ORF">SAMN04488136_10756</name>
</gene>
<accession>A0A1G7Z8B2</accession>
<keyword evidence="3" id="KW-1185">Reference proteome</keyword>